<dbReference type="Proteomes" id="UP001156102">
    <property type="component" value="Unassembled WGS sequence"/>
</dbReference>
<reference evidence="7" key="1">
    <citation type="submission" date="2022-07" db="EMBL/GenBank/DDBJ databases">
        <authorList>
            <person name="Li W.-J."/>
            <person name="Deng Q.-Q."/>
        </authorList>
    </citation>
    <scope>NUCLEOTIDE SEQUENCE</scope>
    <source>
        <strain evidence="7">SYSU M60031</strain>
    </source>
</reference>
<keyword evidence="3" id="KW-0378">Hydrolase</keyword>
<dbReference type="InterPro" id="IPR015500">
    <property type="entry name" value="Peptidase_S8_subtilisin-rel"/>
</dbReference>
<keyword evidence="8" id="KW-1185">Reference proteome</keyword>
<dbReference type="AlphaFoldDB" id="A0AA42BT09"/>
<evidence type="ECO:0000256" key="3">
    <source>
        <dbReference type="ARBA" id="ARBA00022801"/>
    </source>
</evidence>
<feature type="region of interest" description="Disordered" evidence="5">
    <location>
        <begin position="1"/>
        <end position="32"/>
    </location>
</feature>
<dbReference type="PANTHER" id="PTHR43806">
    <property type="entry name" value="PEPTIDASE S8"/>
    <property type="match status" value="1"/>
</dbReference>
<comment type="similarity">
    <text evidence="1">Belongs to the peptidase S8 family.</text>
</comment>
<dbReference type="InterPro" id="IPR034074">
    <property type="entry name" value="Y4bN_pept_dom"/>
</dbReference>
<evidence type="ECO:0000256" key="1">
    <source>
        <dbReference type="ARBA" id="ARBA00011073"/>
    </source>
</evidence>
<evidence type="ECO:0000259" key="6">
    <source>
        <dbReference type="Pfam" id="PF00082"/>
    </source>
</evidence>
<keyword evidence="4" id="KW-0720">Serine protease</keyword>
<dbReference type="InterPro" id="IPR050131">
    <property type="entry name" value="Peptidase_S8_subtilisin-like"/>
</dbReference>
<evidence type="ECO:0000313" key="8">
    <source>
        <dbReference type="Proteomes" id="UP001156102"/>
    </source>
</evidence>
<keyword evidence="2" id="KW-0645">Protease</keyword>
<dbReference type="PANTHER" id="PTHR43806:SF11">
    <property type="entry name" value="CEREVISIN-RELATED"/>
    <property type="match status" value="1"/>
</dbReference>
<name>A0AA42BT09_9BACI</name>
<evidence type="ECO:0000313" key="7">
    <source>
        <dbReference type="EMBL" id="MCP8968998.1"/>
    </source>
</evidence>
<feature type="compositionally biased region" description="Basic and acidic residues" evidence="5">
    <location>
        <begin position="1"/>
        <end position="22"/>
    </location>
</feature>
<organism evidence="7 8">
    <name type="scientific">Ectobacillus ponti</name>
    <dbReference type="NCBI Taxonomy" id="2961894"/>
    <lineage>
        <taxon>Bacteria</taxon>
        <taxon>Bacillati</taxon>
        <taxon>Bacillota</taxon>
        <taxon>Bacilli</taxon>
        <taxon>Bacillales</taxon>
        <taxon>Bacillaceae</taxon>
        <taxon>Ectobacillus</taxon>
    </lineage>
</organism>
<dbReference type="PROSITE" id="PS00136">
    <property type="entry name" value="SUBTILASE_ASP"/>
    <property type="match status" value="1"/>
</dbReference>
<dbReference type="GO" id="GO:0004252">
    <property type="term" value="F:serine-type endopeptidase activity"/>
    <property type="evidence" value="ECO:0007669"/>
    <property type="project" value="InterPro"/>
</dbReference>
<evidence type="ECO:0000256" key="5">
    <source>
        <dbReference type="SAM" id="MobiDB-lite"/>
    </source>
</evidence>
<dbReference type="InterPro" id="IPR023827">
    <property type="entry name" value="Peptidase_S8_Asp-AS"/>
</dbReference>
<dbReference type="InterPro" id="IPR000209">
    <property type="entry name" value="Peptidase_S8/S53_dom"/>
</dbReference>
<accession>A0AA42BT09</accession>
<feature type="domain" description="Peptidase S8/S53" evidence="6">
    <location>
        <begin position="282"/>
        <end position="602"/>
    </location>
</feature>
<protein>
    <submittedName>
        <fullName evidence="7">S8 family peptidase</fullName>
    </submittedName>
</protein>
<dbReference type="Gene3D" id="3.40.50.200">
    <property type="entry name" value="Peptidase S8/S53 domain"/>
    <property type="match status" value="1"/>
</dbReference>
<comment type="caution">
    <text evidence="7">The sequence shown here is derived from an EMBL/GenBank/DDBJ whole genome shotgun (WGS) entry which is preliminary data.</text>
</comment>
<dbReference type="CDD" id="cd04847">
    <property type="entry name" value="Peptidases_S8_Subtilisin_like_2"/>
    <property type="match status" value="1"/>
</dbReference>
<evidence type="ECO:0000256" key="4">
    <source>
        <dbReference type="ARBA" id="ARBA00022825"/>
    </source>
</evidence>
<sequence length="816" mass="91309">MSKSRGLEHIKIKSPLPREYKDSATPQNKKIPLRDSSQHVQNLKKQLADIKKQGVEILSKRKNTTNDGEVLLTVKGQKNQDLLVKGLESKKNRVKVVKVGINKDNEPYAVVKTSIEGMNFFANKFHEYETNRTGKGRHSHEDVVNSIEAISLALIKELWSGDPEKIPQADSSSYWWEVWIDGGKDDRHLAMTNRESFLKICQSLEIMVDEENFLVFPDRQVMLAYGNSVSLAEAILHTSAIVELCNPTKAIADWYFINKGVDFGGREDGLAILPPEESFSRIAIIDTGISDAHPYLEKATKKGTFSLDPRGDTSDYEGHGTSMAGIALYEDLTSIIMNKKEYKLPAWIESIRINLADNDDSRELWGKTVADAVTVVERDSESGVNRVFCMAIGAESVTLGKPSSWSAAIDQLAFNNGKSPRLFVVSAGNIQDQYINMDSYPYNNLSSQLDDPGQARNAITVGAVTFLDTITEPRPSFDSIAKSGQISPYTKSHIPKSDAIKPDIVCEGGNIAHDGTFSSSGVEGLCLVTTDRNFTNMLFTTFWATSAATAHATRLVAQIWNENPRYKSETVRGLLIHSASWTDQMRAQFKNKRDLFRTCGYGVPNLEFALKSSRSSVTLISETKLRVSYNEMVPGKRKMKKGKMKRDILIYELPWPEDVLLKLGEQKVELRVTLSYFIEPNPKNTLSKYEGAGLKWDLKGTAESDEEFFKRINAAERDEDEKGFRSPDGWEVGIQQRSRGSVQSDRWIGTAASLASRNKVAVFSSYGWWRDNPAKHPNPEVPFSLIVTITALQSDIDLYTEILNNVKIQNMNILTT</sequence>
<evidence type="ECO:0000256" key="2">
    <source>
        <dbReference type="ARBA" id="ARBA00022670"/>
    </source>
</evidence>
<dbReference type="EMBL" id="JANCLT010000004">
    <property type="protein sequence ID" value="MCP8968998.1"/>
    <property type="molecule type" value="Genomic_DNA"/>
</dbReference>
<gene>
    <name evidence="7" type="ORF">NK662_10660</name>
</gene>
<dbReference type="SUPFAM" id="SSF52743">
    <property type="entry name" value="Subtilisin-like"/>
    <property type="match status" value="1"/>
</dbReference>
<dbReference type="Pfam" id="PF00082">
    <property type="entry name" value="Peptidase_S8"/>
    <property type="match status" value="1"/>
</dbReference>
<dbReference type="PRINTS" id="PR00723">
    <property type="entry name" value="SUBTILISIN"/>
</dbReference>
<dbReference type="RefSeq" id="WP_254758902.1">
    <property type="nucleotide sequence ID" value="NZ_JANCLT010000004.1"/>
</dbReference>
<proteinExistence type="inferred from homology"/>
<dbReference type="InterPro" id="IPR036852">
    <property type="entry name" value="Peptidase_S8/S53_dom_sf"/>
</dbReference>
<dbReference type="GO" id="GO:0006508">
    <property type="term" value="P:proteolysis"/>
    <property type="evidence" value="ECO:0007669"/>
    <property type="project" value="UniProtKB-KW"/>
</dbReference>